<evidence type="ECO:0000313" key="5">
    <source>
        <dbReference type="Proteomes" id="UP000658131"/>
    </source>
</evidence>
<dbReference type="PROSITE" id="PS51257">
    <property type="entry name" value="PROKAR_LIPOPROTEIN"/>
    <property type="match status" value="1"/>
</dbReference>
<dbReference type="RefSeq" id="WP_262400904.1">
    <property type="nucleotide sequence ID" value="NZ_JACRTB010000034.1"/>
</dbReference>
<accession>A0ABR7NM64</accession>
<dbReference type="InterPro" id="IPR005754">
    <property type="entry name" value="Sortase"/>
</dbReference>
<evidence type="ECO:0000256" key="1">
    <source>
        <dbReference type="ARBA" id="ARBA00022801"/>
    </source>
</evidence>
<gene>
    <name evidence="4" type="ORF">H8717_13955</name>
</gene>
<organism evidence="4 5">
    <name type="scientific">Yanshouia hominis</name>
    <dbReference type="NCBI Taxonomy" id="2763673"/>
    <lineage>
        <taxon>Bacteria</taxon>
        <taxon>Bacillati</taxon>
        <taxon>Bacillota</taxon>
        <taxon>Clostridia</taxon>
        <taxon>Eubacteriales</taxon>
        <taxon>Oscillospiraceae</taxon>
        <taxon>Yanshouia</taxon>
    </lineage>
</organism>
<evidence type="ECO:0000256" key="3">
    <source>
        <dbReference type="SAM" id="SignalP"/>
    </source>
</evidence>
<feature type="compositionally biased region" description="Acidic residues" evidence="2">
    <location>
        <begin position="44"/>
        <end position="56"/>
    </location>
</feature>
<keyword evidence="5" id="KW-1185">Reference proteome</keyword>
<dbReference type="Pfam" id="PF04203">
    <property type="entry name" value="Sortase"/>
    <property type="match status" value="1"/>
</dbReference>
<dbReference type="Gene3D" id="2.40.260.10">
    <property type="entry name" value="Sortase"/>
    <property type="match status" value="1"/>
</dbReference>
<feature type="compositionally biased region" description="Low complexity" evidence="2">
    <location>
        <begin position="30"/>
        <end position="43"/>
    </location>
</feature>
<protein>
    <submittedName>
        <fullName evidence="4">Class B sortase</fullName>
    </submittedName>
</protein>
<evidence type="ECO:0000313" key="4">
    <source>
        <dbReference type="EMBL" id="MBC8577501.1"/>
    </source>
</evidence>
<keyword evidence="1" id="KW-0378">Hydrolase</keyword>
<comment type="caution">
    <text evidence="4">The sequence shown here is derived from an EMBL/GenBank/DDBJ whole genome shotgun (WGS) entry which is preliminary data.</text>
</comment>
<feature type="chain" id="PRO_5047248901" evidence="3">
    <location>
        <begin position="25"/>
        <end position="278"/>
    </location>
</feature>
<proteinExistence type="predicted"/>
<feature type="signal peptide" evidence="3">
    <location>
        <begin position="1"/>
        <end position="24"/>
    </location>
</feature>
<feature type="region of interest" description="Disordered" evidence="2">
    <location>
        <begin position="29"/>
        <end position="56"/>
    </location>
</feature>
<sequence>MKQLHLLKALCLLFALLMIVTATAGCTGQSPAADPVSSSVSESSEPEEEPEPEEDLEVERVFLVEKIDQGIQRNPDTVGWLYIPNTEIDDAVLQGPDNDYYLRIDEDKKYDIFGCYFTDFRCKVVDRDNLVKNTIIYGHSDYRDNPDGKKFSQLFKYAQDIDFVRNNPYIYFSAPEDDLVWQVFAVFFTNINFNYIQTHPSEEEFQYILDEARARSEYIIDVPVTTDDRILTLSTCSGEYVSGDHTNYRLVVMAKLLPTNEVSQKTMEVEVNPSPKKS</sequence>
<dbReference type="SUPFAM" id="SSF63817">
    <property type="entry name" value="Sortase"/>
    <property type="match status" value="1"/>
</dbReference>
<dbReference type="InterPro" id="IPR009835">
    <property type="entry name" value="SrtB"/>
</dbReference>
<keyword evidence="3" id="KW-0732">Signal</keyword>
<dbReference type="Proteomes" id="UP000658131">
    <property type="component" value="Unassembled WGS sequence"/>
</dbReference>
<name>A0ABR7NM64_9FIRM</name>
<reference evidence="4 5" key="1">
    <citation type="submission" date="2020-08" db="EMBL/GenBank/DDBJ databases">
        <title>Genome public.</title>
        <authorList>
            <person name="Liu C."/>
            <person name="Sun Q."/>
        </authorList>
    </citation>
    <scope>NUCLEOTIDE SEQUENCE [LARGE SCALE GENOMIC DNA]</scope>
    <source>
        <strain evidence="4 5">BX1</strain>
    </source>
</reference>
<dbReference type="EMBL" id="JACRTB010000034">
    <property type="protein sequence ID" value="MBC8577501.1"/>
    <property type="molecule type" value="Genomic_DNA"/>
</dbReference>
<dbReference type="CDD" id="cd05826">
    <property type="entry name" value="Sortase_B"/>
    <property type="match status" value="1"/>
</dbReference>
<dbReference type="InterPro" id="IPR023365">
    <property type="entry name" value="Sortase_dom-sf"/>
</dbReference>
<evidence type="ECO:0000256" key="2">
    <source>
        <dbReference type="SAM" id="MobiDB-lite"/>
    </source>
</evidence>